<keyword evidence="1" id="KW-0472">Membrane</keyword>
<evidence type="ECO:0000313" key="2">
    <source>
        <dbReference type="EMBL" id="TFW28887.1"/>
    </source>
</evidence>
<reference evidence="2 3" key="1">
    <citation type="submission" date="2019-03" db="EMBL/GenBank/DDBJ databases">
        <title>Draft genome of Massilia hortus sp. nov., a novel bacterial species of the Oxalobacteraceae family.</title>
        <authorList>
            <person name="Peta V."/>
            <person name="Raths R."/>
            <person name="Bucking H."/>
        </authorList>
    </citation>
    <scope>NUCLEOTIDE SEQUENCE [LARGE SCALE GENOMIC DNA]</scope>
    <source>
        <strain evidence="2 3">ONC3</strain>
    </source>
</reference>
<sequence>MKREWILKRNCSLTPRQMGMAYALLCSGALGIALFFVLQGIWVVFGFALIELAGITCALLHYARHALDHEHIALTDGCLLIERVLAGRRQQVRLDPAWTRIALPEPKRRALIGLESRGVKVEVGSFVTEAIRQQVAEELRHELRDTSYLG</sequence>
<dbReference type="InterPro" id="IPR019253">
    <property type="entry name" value="DUF2244_TM"/>
</dbReference>
<comment type="caution">
    <text evidence="2">The sequence shown here is derived from an EMBL/GenBank/DDBJ whole genome shotgun (WGS) entry which is preliminary data.</text>
</comment>
<dbReference type="EMBL" id="SPUM01000132">
    <property type="protein sequence ID" value="TFW28887.1"/>
    <property type="molecule type" value="Genomic_DNA"/>
</dbReference>
<evidence type="ECO:0000313" key="3">
    <source>
        <dbReference type="Proteomes" id="UP000297258"/>
    </source>
</evidence>
<gene>
    <name evidence="2" type="ORF">E4O92_19825</name>
</gene>
<proteinExistence type="predicted"/>
<keyword evidence="1" id="KW-0812">Transmembrane</keyword>
<dbReference type="OrthoDB" id="9091577at2"/>
<protein>
    <submittedName>
        <fullName evidence="2">DUF2244 domain-containing protein</fullName>
    </submittedName>
</protein>
<dbReference type="Proteomes" id="UP000297258">
    <property type="component" value="Unassembled WGS sequence"/>
</dbReference>
<dbReference type="RefSeq" id="WP_135191388.1">
    <property type="nucleotide sequence ID" value="NZ_SPUM01000132.1"/>
</dbReference>
<feature type="transmembrane region" description="Helical" evidence="1">
    <location>
        <begin position="21"/>
        <end position="38"/>
    </location>
</feature>
<accession>A0A4Y9STT4</accession>
<keyword evidence="1" id="KW-1133">Transmembrane helix</keyword>
<dbReference type="AlphaFoldDB" id="A0A4Y9STT4"/>
<name>A0A4Y9STT4_9BURK</name>
<evidence type="ECO:0000256" key="1">
    <source>
        <dbReference type="SAM" id="Phobius"/>
    </source>
</evidence>
<organism evidence="2 3">
    <name type="scientific">Massilia horti</name>
    <dbReference type="NCBI Taxonomy" id="2562153"/>
    <lineage>
        <taxon>Bacteria</taxon>
        <taxon>Pseudomonadati</taxon>
        <taxon>Pseudomonadota</taxon>
        <taxon>Betaproteobacteria</taxon>
        <taxon>Burkholderiales</taxon>
        <taxon>Oxalobacteraceae</taxon>
        <taxon>Telluria group</taxon>
        <taxon>Massilia</taxon>
    </lineage>
</organism>
<keyword evidence="3" id="KW-1185">Reference proteome</keyword>
<dbReference type="Pfam" id="PF10003">
    <property type="entry name" value="DUF2244"/>
    <property type="match status" value="1"/>
</dbReference>